<feature type="compositionally biased region" description="Basic and acidic residues" evidence="1">
    <location>
        <begin position="342"/>
        <end position="354"/>
    </location>
</feature>
<feature type="compositionally biased region" description="Low complexity" evidence="1">
    <location>
        <begin position="249"/>
        <end position="258"/>
    </location>
</feature>
<reference evidence="2 3" key="1">
    <citation type="journal article" date="2022" name="bioRxiv">
        <title>Genomics of Preaxostyla Flagellates Illuminates Evolutionary Transitions and the Path Towards Mitochondrial Loss.</title>
        <authorList>
            <person name="Novak L.V.F."/>
            <person name="Treitli S.C."/>
            <person name="Pyrih J."/>
            <person name="Halakuc P."/>
            <person name="Pipaliya S.V."/>
            <person name="Vacek V."/>
            <person name="Brzon O."/>
            <person name="Soukal P."/>
            <person name="Eme L."/>
            <person name="Dacks J.B."/>
            <person name="Karnkowska A."/>
            <person name="Elias M."/>
            <person name="Hampl V."/>
        </authorList>
    </citation>
    <scope>NUCLEOTIDE SEQUENCE [LARGE SCALE GENOMIC DNA]</scope>
    <source>
        <strain evidence="2">NAU3</strain>
        <tissue evidence="2">Gut</tissue>
    </source>
</reference>
<feature type="region of interest" description="Disordered" evidence="1">
    <location>
        <begin position="228"/>
        <end position="267"/>
    </location>
</feature>
<dbReference type="Proteomes" id="UP001281761">
    <property type="component" value="Unassembled WGS sequence"/>
</dbReference>
<feature type="region of interest" description="Disordered" evidence="1">
    <location>
        <begin position="282"/>
        <end position="367"/>
    </location>
</feature>
<accession>A0ABQ9YGS1</accession>
<dbReference type="EMBL" id="JARBJD010000009">
    <property type="protein sequence ID" value="KAK2962779.1"/>
    <property type="molecule type" value="Genomic_DNA"/>
</dbReference>
<evidence type="ECO:0000313" key="2">
    <source>
        <dbReference type="EMBL" id="KAK2962779.1"/>
    </source>
</evidence>
<evidence type="ECO:0000313" key="3">
    <source>
        <dbReference type="Proteomes" id="UP001281761"/>
    </source>
</evidence>
<sequence>MSSHRMTIHRPSNELIQRSIDRLESGLLILKEEANGLHLRWIALNARQDHFFWVNPKKEVLTVDEENKIDIADIDFVLMSPDAFYLVADPSEDAEEIRDLTRIMYRFTIVTTNAEYTFVAHNRDAFLTIIYGLCGFIGSSRIVRERPTSEYDLPSLDPSDTDFVYSHLKELCELIDSLYREVDLLMSKRQEQDLYIDDLLENLNECNYTIQEQGIILDKMNQFIIEREEPRPRTTLARGRSTQQPLRQRTTSVRRSSTPNYTRERSESAFDSYADEWIYSTPTSRGRRSQRFDDDDDEEEIYRPNYSRRQRRGSTTSRNSLSRKKAPRGLSPWDRQEDEDEWRQKEWRQRRGESPRPPLPPKQTKRY</sequence>
<name>A0ABQ9YGS1_9EUKA</name>
<gene>
    <name evidence="2" type="ORF">BLNAU_2214</name>
</gene>
<organism evidence="2 3">
    <name type="scientific">Blattamonas nauphoetae</name>
    <dbReference type="NCBI Taxonomy" id="2049346"/>
    <lineage>
        <taxon>Eukaryota</taxon>
        <taxon>Metamonada</taxon>
        <taxon>Preaxostyla</taxon>
        <taxon>Oxymonadida</taxon>
        <taxon>Blattamonas</taxon>
    </lineage>
</organism>
<comment type="caution">
    <text evidence="2">The sequence shown here is derived from an EMBL/GenBank/DDBJ whole genome shotgun (WGS) entry which is preliminary data.</text>
</comment>
<proteinExistence type="predicted"/>
<evidence type="ECO:0000256" key="1">
    <source>
        <dbReference type="SAM" id="MobiDB-lite"/>
    </source>
</evidence>
<protein>
    <submittedName>
        <fullName evidence="2">Uncharacterized protein</fullName>
    </submittedName>
</protein>
<keyword evidence="3" id="KW-1185">Reference proteome</keyword>